<proteinExistence type="inferred from homology"/>
<dbReference type="GO" id="GO:0005768">
    <property type="term" value="C:endosome"/>
    <property type="evidence" value="ECO:0007669"/>
    <property type="project" value="TreeGrafter"/>
</dbReference>
<reference evidence="5 6" key="1">
    <citation type="submission" date="2016-10" db="EMBL/GenBank/DDBJ databases">
        <title>Genome sequence of the basidiomycete white-rot fungus Trametes pubescens.</title>
        <authorList>
            <person name="Makela M.R."/>
            <person name="Granchi Z."/>
            <person name="Peng M."/>
            <person name="De Vries R.P."/>
            <person name="Grigoriev I."/>
            <person name="Riley R."/>
            <person name="Hilden K."/>
        </authorList>
    </citation>
    <scope>NUCLEOTIDE SEQUENCE [LARGE SCALE GENOMIC DNA]</scope>
    <source>
        <strain evidence="5 6">FBCC735</strain>
    </source>
</reference>
<evidence type="ECO:0000256" key="2">
    <source>
        <dbReference type="ARBA" id="ARBA00013807"/>
    </source>
</evidence>
<dbReference type="Proteomes" id="UP000184267">
    <property type="component" value="Unassembled WGS sequence"/>
</dbReference>
<dbReference type="GO" id="GO:0000149">
    <property type="term" value="F:SNARE binding"/>
    <property type="evidence" value="ECO:0007669"/>
    <property type="project" value="TreeGrafter"/>
</dbReference>
<dbReference type="GO" id="GO:0035493">
    <property type="term" value="P:SNARE complex assembly"/>
    <property type="evidence" value="ECO:0007669"/>
    <property type="project" value="TreeGrafter"/>
</dbReference>
<dbReference type="GO" id="GO:0000323">
    <property type="term" value="C:lytic vacuole"/>
    <property type="evidence" value="ECO:0007669"/>
    <property type="project" value="TreeGrafter"/>
</dbReference>
<name>A0A1M2W030_TRAPU</name>
<evidence type="ECO:0000313" key="5">
    <source>
        <dbReference type="EMBL" id="OJT13214.1"/>
    </source>
</evidence>
<feature type="compositionally biased region" description="Low complexity" evidence="4">
    <location>
        <begin position="438"/>
        <end position="459"/>
    </location>
</feature>
<feature type="compositionally biased region" description="Low complexity" evidence="4">
    <location>
        <begin position="384"/>
        <end position="395"/>
    </location>
</feature>
<keyword evidence="3" id="KW-0175">Coiled coil</keyword>
<evidence type="ECO:0000313" key="6">
    <source>
        <dbReference type="Proteomes" id="UP000184267"/>
    </source>
</evidence>
<feature type="region of interest" description="Disordered" evidence="4">
    <location>
        <begin position="416"/>
        <end position="532"/>
    </location>
</feature>
<feature type="compositionally biased region" description="Basic and acidic residues" evidence="4">
    <location>
        <begin position="513"/>
        <end position="523"/>
    </location>
</feature>
<organism evidence="5 6">
    <name type="scientific">Trametes pubescens</name>
    <name type="common">White-rot fungus</name>
    <dbReference type="NCBI Taxonomy" id="154538"/>
    <lineage>
        <taxon>Eukaryota</taxon>
        <taxon>Fungi</taxon>
        <taxon>Dikarya</taxon>
        <taxon>Basidiomycota</taxon>
        <taxon>Agaricomycotina</taxon>
        <taxon>Agaricomycetes</taxon>
        <taxon>Polyporales</taxon>
        <taxon>Polyporaceae</taxon>
        <taxon>Trametes</taxon>
    </lineage>
</organism>
<dbReference type="OrthoDB" id="72772at2759"/>
<dbReference type="InterPro" id="IPR018791">
    <property type="entry name" value="UV_resistance/autophagy_Atg14"/>
</dbReference>
<keyword evidence="6" id="KW-1185">Reference proteome</keyword>
<comment type="caution">
    <text evidence="5">The sequence shown here is derived from an EMBL/GenBank/DDBJ whole genome shotgun (WGS) entry which is preliminary data.</text>
</comment>
<evidence type="ECO:0000256" key="3">
    <source>
        <dbReference type="ARBA" id="ARBA00023054"/>
    </source>
</evidence>
<dbReference type="STRING" id="154538.A0A1M2W030"/>
<dbReference type="PANTHER" id="PTHR15157">
    <property type="entry name" value="UV RADIATION RESISTANCE-ASSOCIATED GENE PROTEIN"/>
    <property type="match status" value="1"/>
</dbReference>
<dbReference type="OMA" id="DAWVCEL"/>
<dbReference type="EMBL" id="MNAD01000421">
    <property type="protein sequence ID" value="OJT13214.1"/>
    <property type="molecule type" value="Genomic_DNA"/>
</dbReference>
<evidence type="ECO:0000256" key="1">
    <source>
        <dbReference type="ARBA" id="ARBA00009574"/>
    </source>
</evidence>
<dbReference type="AlphaFoldDB" id="A0A1M2W030"/>
<dbReference type="PANTHER" id="PTHR15157:SF5">
    <property type="entry name" value="UV RADIATION RESISTANCE-ASSOCIATED GENE PROTEIN"/>
    <property type="match status" value="1"/>
</dbReference>
<gene>
    <name evidence="5" type="ORF">TRAPUB_10233</name>
</gene>
<accession>A0A1M2W030</accession>
<protein>
    <recommendedName>
        <fullName evidence="2">Autophagy-related protein 14</fullName>
    </recommendedName>
</protein>
<evidence type="ECO:0000256" key="4">
    <source>
        <dbReference type="SAM" id="MobiDB-lite"/>
    </source>
</evidence>
<dbReference type="Pfam" id="PF10186">
    <property type="entry name" value="ATG14"/>
    <property type="match status" value="1"/>
</dbReference>
<sequence>MPLSPAMCELDGHSRRKGAGKSASLQDILKLINLQACILDTEQSLGEVVREIDKTVVHNEVGALLREVSERDAWVCELKEERTKVDRDSEKLRARIEARRRDLQHRRETISQARQAHEEDLAEESRVDDAIVEERIRLSSLRSLLPIIRSNLISIVSFIYPIELVSPPDLLFTVLDVPLPIPASATDPAPPLSLPAHKEVTEDSVATALGYSAQVVQLLAAYMGHRLMYPVTCVGSKSMIKDGISAMVGPRNFPLFSKGVDTYRFEYGVFLLNKDIEMLMTERNLRALDMRHTLPNLKNLLLTLTDNEQHSIPGHRVASSSVSISSLQSQSPMPATTPLPASAEPTPGTDIGGAGAGSGKHAAVDEPAPVSENGAVVGAGGGTPPASGTTTPTRGPQRKARAFLDLAPLTGFLTLRGRYPTSQKPTVKPVAEAQDAEAQTSAGQASTATANGSGAQAGEAADDGEDEDDRKTIRAGGTVSGEEEDEPIEEGKGARATANGDARHAPLSAPVVGREKVTGDHVARSPPLVAGS</sequence>
<comment type="similarity">
    <text evidence="1">Belongs to the ATG14 family.</text>
</comment>
<dbReference type="GO" id="GO:0032991">
    <property type="term" value="C:protein-containing complex"/>
    <property type="evidence" value="ECO:0007669"/>
    <property type="project" value="UniProtKB-ARBA"/>
</dbReference>
<feature type="region of interest" description="Disordered" evidence="4">
    <location>
        <begin position="312"/>
        <end position="400"/>
    </location>
</feature>
<feature type="compositionally biased region" description="Low complexity" evidence="4">
    <location>
        <begin position="319"/>
        <end position="331"/>
    </location>
</feature>